<dbReference type="AlphaFoldDB" id="A0A9J7BYW2"/>
<dbReference type="Gene3D" id="3.30.2080.10">
    <property type="entry name" value="GH92 mannosidase domain"/>
    <property type="match status" value="1"/>
</dbReference>
<feature type="chain" id="PRO_5039887516" evidence="2">
    <location>
        <begin position="29"/>
        <end position="779"/>
    </location>
</feature>
<keyword evidence="6" id="KW-1185">Reference proteome</keyword>
<dbReference type="FunFam" id="3.30.2080.10:FF:000001">
    <property type="entry name" value="Alpha-1,2-mannosidase subfamily"/>
    <property type="match status" value="1"/>
</dbReference>
<dbReference type="EMBL" id="CP093313">
    <property type="protein sequence ID" value="UWZ86813.1"/>
    <property type="molecule type" value="Genomic_DNA"/>
</dbReference>
<feature type="region of interest" description="Disordered" evidence="1">
    <location>
        <begin position="120"/>
        <end position="144"/>
    </location>
</feature>
<dbReference type="Pfam" id="PF07971">
    <property type="entry name" value="Glyco_hydro_92"/>
    <property type="match status" value="1"/>
</dbReference>
<dbReference type="PANTHER" id="PTHR12143:SF39">
    <property type="entry name" value="SECRETED PROTEIN"/>
    <property type="match status" value="1"/>
</dbReference>
<keyword evidence="2" id="KW-0732">Signal</keyword>
<sequence>MLNRRRFLAVASAAAGAAIVNKSVPAAAQSPVSAASSSEDLVRYVNVFIGTGGHGHCFPGATVPFGAVQFSPDTGIRDWDWSSGYHHDDTTLMGFSHTHLSGTGVGDMLDLLLVPRTGNVVLEPGTDPEARKNPEGTYRSHFSHDDEHGEAGYYSVLTRSSGGNKIKTELTATERTGLARFTFPTGEPAHILLDWHHVYGTESEVKSAELSVVSDTLVMGGRRVNKWAPDREIYFATEFSSKPSKVEVFVDDKPSDDRSVDGRNLKVAFHFEPGSTVLVKSGISMVSASNALGNLRKEQPGFDFEAIRAAARRMWQHELSRIRVEDPSEERKTIFYSSLYHMMCAPTLADDCNGQYRGLDKQIHQLAAGEHNYSTYSLWDTYRALHPSFTLWQRDRVPRLVNCLIRMGEESIYGFPIWPLQDGETYCMPGYHAASVMAEACVKKIPGIDWKRAYATMRKRNMDDDYMGLPDYRRMGYIPADSGGESIGKLVEYVYCDWACSHVADATGHPQDGEIQRRRSQNYKNVFDKQTQFIRPKLASGEWIPNFDPKATGHIPHHRDYTEANAWQSTFFIQHDVKGYMHLFGGREPFAAKLDRLFTEQPGVTNEVVADMTGNIGQYVHGNEPSHHITYLYAWAGQPWKTQERVREILLTHYRNDYDGLDGNEDCGQMSAWFVMSAMGLYAVDPVSATYVLSAPLFQRVTLALGDGRELVIEAKSSGGNREQDKYIQSVALNGKAHDRLWVRHDDLANGAHLVFTLGSTPNKLLGADEAAMPPSLTV</sequence>
<dbReference type="InterPro" id="IPR012939">
    <property type="entry name" value="Glyco_hydro_92"/>
</dbReference>
<dbReference type="SUPFAM" id="SSF48208">
    <property type="entry name" value="Six-hairpin glycosidases"/>
    <property type="match status" value="1"/>
</dbReference>
<dbReference type="EC" id="3.2.1.-" evidence="5"/>
<dbReference type="InterPro" id="IPR041371">
    <property type="entry name" value="GH92_N"/>
</dbReference>
<dbReference type="GO" id="GO:0030246">
    <property type="term" value="F:carbohydrate binding"/>
    <property type="evidence" value="ECO:0007669"/>
    <property type="project" value="InterPro"/>
</dbReference>
<dbReference type="GO" id="GO:0006516">
    <property type="term" value="P:glycoprotein catabolic process"/>
    <property type="evidence" value="ECO:0007669"/>
    <property type="project" value="TreeGrafter"/>
</dbReference>
<dbReference type="GO" id="GO:0005829">
    <property type="term" value="C:cytosol"/>
    <property type="evidence" value="ECO:0007669"/>
    <property type="project" value="TreeGrafter"/>
</dbReference>
<dbReference type="Gene3D" id="1.20.1610.10">
    <property type="entry name" value="alpha-1,2-mannosidases domains"/>
    <property type="match status" value="1"/>
</dbReference>
<evidence type="ECO:0000259" key="3">
    <source>
        <dbReference type="Pfam" id="PF07971"/>
    </source>
</evidence>
<dbReference type="Gene3D" id="2.70.98.10">
    <property type="match status" value="1"/>
</dbReference>
<dbReference type="InterPro" id="IPR006311">
    <property type="entry name" value="TAT_signal"/>
</dbReference>
<dbReference type="GO" id="GO:0005975">
    <property type="term" value="P:carbohydrate metabolic process"/>
    <property type="evidence" value="ECO:0007669"/>
    <property type="project" value="InterPro"/>
</dbReference>
<feature type="domain" description="Glycosyl hydrolase family 92" evidence="3">
    <location>
        <begin position="290"/>
        <end position="760"/>
    </location>
</feature>
<dbReference type="PROSITE" id="PS51318">
    <property type="entry name" value="TAT"/>
    <property type="match status" value="1"/>
</dbReference>
<feature type="signal peptide" evidence="2">
    <location>
        <begin position="1"/>
        <end position="28"/>
    </location>
</feature>
<evidence type="ECO:0000256" key="2">
    <source>
        <dbReference type="SAM" id="SignalP"/>
    </source>
</evidence>
<keyword evidence="5" id="KW-0378">Hydrolase</keyword>
<organism evidence="5 6">
    <name type="scientific">Occallatibacter riparius</name>
    <dbReference type="NCBI Taxonomy" id="1002689"/>
    <lineage>
        <taxon>Bacteria</taxon>
        <taxon>Pseudomonadati</taxon>
        <taxon>Acidobacteriota</taxon>
        <taxon>Terriglobia</taxon>
        <taxon>Terriglobales</taxon>
        <taxon>Acidobacteriaceae</taxon>
        <taxon>Occallatibacter</taxon>
    </lineage>
</organism>
<name>A0A9J7BYW2_9BACT</name>
<reference evidence="5" key="1">
    <citation type="submission" date="2021-04" db="EMBL/GenBank/DDBJ databases">
        <title>Phylogenetic analysis of Acidobacteriaceae.</title>
        <authorList>
            <person name="Qiu L."/>
            <person name="Zhang Q."/>
        </authorList>
    </citation>
    <scope>NUCLEOTIDE SEQUENCE</scope>
    <source>
        <strain evidence="5">DSM 25168</strain>
    </source>
</reference>
<evidence type="ECO:0000313" key="5">
    <source>
        <dbReference type="EMBL" id="UWZ86813.1"/>
    </source>
</evidence>
<dbReference type="InterPro" id="IPR050883">
    <property type="entry name" value="PNGase"/>
</dbReference>
<dbReference type="NCBIfam" id="TIGR01180">
    <property type="entry name" value="aman2_put"/>
    <property type="match status" value="1"/>
</dbReference>
<dbReference type="GO" id="GO:0016798">
    <property type="term" value="F:hydrolase activity, acting on glycosyl bonds"/>
    <property type="evidence" value="ECO:0007669"/>
    <property type="project" value="UniProtKB-KW"/>
</dbReference>
<feature type="domain" description="Glycosyl hydrolase family 92 N-terminal" evidence="4">
    <location>
        <begin position="44"/>
        <end position="284"/>
    </location>
</feature>
<protein>
    <submittedName>
        <fullName evidence="5">GH92 family glycosyl hydrolase</fullName>
        <ecNumber evidence="5">3.2.1.-</ecNumber>
    </submittedName>
</protein>
<proteinExistence type="predicted"/>
<dbReference type="GO" id="GO:0000224">
    <property type="term" value="F:peptide-N4-(N-acetyl-beta-glucosaminyl)asparagine amidase activity"/>
    <property type="evidence" value="ECO:0007669"/>
    <property type="project" value="TreeGrafter"/>
</dbReference>
<keyword evidence="5" id="KW-0326">Glycosidase</keyword>
<dbReference type="Gene3D" id="1.20.1050.60">
    <property type="entry name" value="alpha-1,2-mannosidase"/>
    <property type="match status" value="1"/>
</dbReference>
<dbReference type="Pfam" id="PF17678">
    <property type="entry name" value="Glyco_hydro_92N"/>
    <property type="match status" value="1"/>
</dbReference>
<dbReference type="InterPro" id="IPR008928">
    <property type="entry name" value="6-hairpin_glycosidase_sf"/>
</dbReference>
<dbReference type="PANTHER" id="PTHR12143">
    <property type="entry name" value="PEPTIDE N-GLYCANASE PNGASE -RELATED"/>
    <property type="match status" value="1"/>
</dbReference>
<dbReference type="Proteomes" id="UP001059380">
    <property type="component" value="Chromosome"/>
</dbReference>
<dbReference type="InterPro" id="IPR005887">
    <property type="entry name" value="GH92_a_mannosidase_put"/>
</dbReference>
<gene>
    <name evidence="5" type="ORF">MOP44_12890</name>
</gene>
<dbReference type="KEGG" id="orp:MOP44_12890"/>
<dbReference type="RefSeq" id="WP_260796450.1">
    <property type="nucleotide sequence ID" value="NZ_CP093313.1"/>
</dbReference>
<evidence type="ECO:0000313" key="6">
    <source>
        <dbReference type="Proteomes" id="UP001059380"/>
    </source>
</evidence>
<accession>A0A9J7BYW2</accession>
<evidence type="ECO:0000259" key="4">
    <source>
        <dbReference type="Pfam" id="PF17678"/>
    </source>
</evidence>
<dbReference type="InterPro" id="IPR014718">
    <property type="entry name" value="GH-type_carb-bd"/>
</dbReference>
<evidence type="ECO:0000256" key="1">
    <source>
        <dbReference type="SAM" id="MobiDB-lite"/>
    </source>
</evidence>